<name>A0AAP9K8P8_9VIBR</name>
<accession>A0AAP9K8P8</accession>
<dbReference type="InterPro" id="IPR011990">
    <property type="entry name" value="TPR-like_helical_dom_sf"/>
</dbReference>
<dbReference type="SUPFAM" id="SSF48452">
    <property type="entry name" value="TPR-like"/>
    <property type="match status" value="1"/>
</dbReference>
<keyword evidence="1" id="KW-0732">Signal</keyword>
<evidence type="ECO:0000313" key="3">
    <source>
        <dbReference type="EMBL" id="QGH45657.1"/>
    </source>
</evidence>
<evidence type="ECO:0000256" key="1">
    <source>
        <dbReference type="SAM" id="SignalP"/>
    </source>
</evidence>
<dbReference type="PROSITE" id="PS51257">
    <property type="entry name" value="PROKAR_LIPOPROTEIN"/>
    <property type="match status" value="1"/>
</dbReference>
<feature type="signal peptide" evidence="1">
    <location>
        <begin position="1"/>
        <end position="23"/>
    </location>
</feature>
<evidence type="ECO:0000313" key="4">
    <source>
        <dbReference type="Proteomes" id="UP000272136"/>
    </source>
</evidence>
<dbReference type="Gene3D" id="1.25.40.10">
    <property type="entry name" value="Tetratricopeptide repeat domain"/>
    <property type="match status" value="1"/>
</dbReference>
<dbReference type="AlphaFoldDB" id="A0AAP9K8P8"/>
<reference evidence="2 4" key="2">
    <citation type="submission" date="2018-10" db="EMBL/GenBank/DDBJ databases">
        <title>Whole Genome of Vibrio owensii strain 170502, isolated from Acute Hepatopancreatic Necrosis Disease (AHPND) shrimp.</title>
        <authorList>
            <person name="Yan M."/>
            <person name="Wang X."/>
            <person name="Wang Y."/>
        </authorList>
    </citation>
    <scope>NUCLEOTIDE SEQUENCE [LARGE SCALE GENOMIC DNA]</scope>
    <source>
        <strain evidence="2 4">1700302</strain>
    </source>
</reference>
<evidence type="ECO:0000313" key="2">
    <source>
        <dbReference type="EMBL" id="AYO12978.1"/>
    </source>
</evidence>
<evidence type="ECO:0000313" key="5">
    <source>
        <dbReference type="Proteomes" id="UP000390336"/>
    </source>
</evidence>
<dbReference type="Proteomes" id="UP000272136">
    <property type="component" value="Chromosome 1"/>
</dbReference>
<reference evidence="3 5" key="1">
    <citation type="journal article" date="2015" name="Genome Announc.">
        <title>Draft Genome Sequence of Vibrio owensii Strain SH-14, Which Causes Shrimp Acute Hepatopancreatic Necrosis Disease.</title>
        <authorList>
            <person name="Liu L."/>
            <person name="Xiao J."/>
            <person name="Xia X."/>
            <person name="Pan Y."/>
            <person name="Yan S."/>
            <person name="Wang Y."/>
        </authorList>
    </citation>
    <scope>NUCLEOTIDE SEQUENCE [LARGE SCALE GENOMIC DNA]</scope>
    <source>
        <strain evidence="3 5">SH14</strain>
    </source>
</reference>
<dbReference type="RefSeq" id="WP_054824652.1">
    <property type="nucleotide sequence ID" value="NZ_CP033137.1"/>
</dbReference>
<sequence>MFKKILICLLPAMLAACSSTQQAWQQQGSKEAIYQKTNNHTQLVALYKQQLQQSDDAQVREKLAQSYLALGDAESALFYIKPLNNKSATSVDTLLIQAQAYGELAQYPAAISSAKAALALEETNAEAENLLGTYYGYNYQYDLARRYFERSREHFFDGVTVNNNLAVLDIAEGQYKQAIQRLLPLYKNGQADEQVMANLTLSMAKEGQYEFVKQVLSEKYSNHQIENIYRALRGYDPLKAKQKKRALTEVTHES</sequence>
<dbReference type="EMBL" id="CP045859">
    <property type="protein sequence ID" value="QGH45657.1"/>
    <property type="molecule type" value="Genomic_DNA"/>
</dbReference>
<proteinExistence type="predicted"/>
<organism evidence="3 5">
    <name type="scientific">Vibrio owensii</name>
    <dbReference type="NCBI Taxonomy" id="696485"/>
    <lineage>
        <taxon>Bacteria</taxon>
        <taxon>Pseudomonadati</taxon>
        <taxon>Pseudomonadota</taxon>
        <taxon>Gammaproteobacteria</taxon>
        <taxon>Vibrionales</taxon>
        <taxon>Vibrionaceae</taxon>
        <taxon>Vibrio</taxon>
    </lineage>
</organism>
<reference evidence="3" key="3">
    <citation type="submission" date="2019-11" db="EMBL/GenBank/DDBJ databases">
        <title>Complete genome sequence of Vibrio owensii SH-14 isolated from shrimp with acute hepatopancreatic necrosis diease.</title>
        <authorList>
            <person name="Liang X."/>
            <person name="Wang Y."/>
        </authorList>
    </citation>
    <scope>NUCLEOTIDE SEQUENCE</scope>
    <source>
        <strain evidence="3">SH14</strain>
    </source>
</reference>
<dbReference type="Proteomes" id="UP000390336">
    <property type="component" value="Chromosome 1"/>
</dbReference>
<protein>
    <submittedName>
        <fullName evidence="3">Secretion protein</fullName>
    </submittedName>
</protein>
<keyword evidence="4" id="KW-1185">Reference proteome</keyword>
<dbReference type="EMBL" id="CP033137">
    <property type="protein sequence ID" value="AYO12978.1"/>
    <property type="molecule type" value="Genomic_DNA"/>
</dbReference>
<gene>
    <name evidence="3" type="ORF">APZ19_00085</name>
    <name evidence="2" type="ORF">D0812_00085</name>
</gene>
<feature type="chain" id="PRO_5042974653" evidence="1">
    <location>
        <begin position="24"/>
        <end position="254"/>
    </location>
</feature>